<keyword evidence="11 14" id="KW-1133">Transmembrane helix</keyword>
<protein>
    <recommendedName>
        <fullName evidence="3">histidine kinase</fullName>
        <ecNumber evidence="3">2.7.13.3</ecNumber>
    </recommendedName>
</protein>
<gene>
    <name evidence="20" type="primary">ypdA_5</name>
    <name evidence="18" type="ORF">CNEO2_370034</name>
    <name evidence="17" type="ORF">CNEO_42906</name>
    <name evidence="20" type="ORF">CNEONATNEC25_02445</name>
    <name evidence="19" type="ORF">CQ394_06745</name>
</gene>
<keyword evidence="4" id="KW-1003">Cell membrane</keyword>
<dbReference type="RefSeq" id="WP_058295559.1">
    <property type="nucleotide sequence ID" value="NZ_CAKJVD010000041.1"/>
</dbReference>
<dbReference type="Proteomes" id="UP000431451">
    <property type="component" value="Unassembled WGS sequence"/>
</dbReference>
<dbReference type="AlphaFoldDB" id="A0A2A7MHT9"/>
<dbReference type="GO" id="GO:0005524">
    <property type="term" value="F:ATP binding"/>
    <property type="evidence" value="ECO:0007669"/>
    <property type="project" value="UniProtKB-KW"/>
</dbReference>
<comment type="catalytic activity">
    <reaction evidence="1">
        <text>ATP + protein L-histidine = ADP + protein N-phospho-L-histidine.</text>
        <dbReference type="EC" id="2.7.13.3"/>
    </reaction>
</comment>
<dbReference type="EMBL" id="CAMTCP010000234">
    <property type="protein sequence ID" value="CAI3612231.1"/>
    <property type="molecule type" value="Genomic_DNA"/>
</dbReference>
<evidence type="ECO:0000256" key="11">
    <source>
        <dbReference type="ARBA" id="ARBA00022989"/>
    </source>
</evidence>
<evidence type="ECO:0000256" key="12">
    <source>
        <dbReference type="ARBA" id="ARBA00023012"/>
    </source>
</evidence>
<dbReference type="OrthoDB" id="9809348at2"/>
<comment type="subcellular location">
    <subcellularLocation>
        <location evidence="2">Cell membrane</location>
        <topology evidence="2">Multi-pass membrane protein</topology>
    </subcellularLocation>
</comment>
<keyword evidence="9 19" id="KW-0418">Kinase</keyword>
<dbReference type="SUPFAM" id="SSF55874">
    <property type="entry name" value="ATPase domain of HSP90 chaperone/DNA topoisomerase II/histidine kinase"/>
    <property type="match status" value="1"/>
</dbReference>
<evidence type="ECO:0000256" key="3">
    <source>
        <dbReference type="ARBA" id="ARBA00012438"/>
    </source>
</evidence>
<reference evidence="20 22" key="2">
    <citation type="submission" date="2018-06" db="EMBL/GenBank/DDBJ databases">
        <authorList>
            <consortium name="IHU Genomes"/>
        </authorList>
    </citation>
    <scope>NUCLEOTIDE SEQUENCE [LARGE SCALE GENOMIC DNA]</scope>
    <source>
        <strain evidence="20 22">NEC25</strain>
    </source>
</reference>
<dbReference type="STRING" id="137838.GCA_001458595_02818"/>
<evidence type="ECO:0000313" key="22">
    <source>
        <dbReference type="Proteomes" id="UP000431451"/>
    </source>
</evidence>
<dbReference type="CDD" id="cd06225">
    <property type="entry name" value="HAMP"/>
    <property type="match status" value="1"/>
</dbReference>
<keyword evidence="12" id="KW-0902">Two-component regulatory system</keyword>
<dbReference type="SMART" id="SM00304">
    <property type="entry name" value="HAMP"/>
    <property type="match status" value="1"/>
</dbReference>
<dbReference type="InterPro" id="IPR005467">
    <property type="entry name" value="His_kinase_dom"/>
</dbReference>
<evidence type="ECO:0000256" key="5">
    <source>
        <dbReference type="ARBA" id="ARBA00022553"/>
    </source>
</evidence>
<evidence type="ECO:0000256" key="14">
    <source>
        <dbReference type="SAM" id="Phobius"/>
    </source>
</evidence>
<evidence type="ECO:0000256" key="4">
    <source>
        <dbReference type="ARBA" id="ARBA00022475"/>
    </source>
</evidence>
<dbReference type="InterPro" id="IPR033479">
    <property type="entry name" value="dCache_1"/>
</dbReference>
<organism evidence="19 21">
    <name type="scientific">Clostridium neonatale</name>
    <dbReference type="NCBI Taxonomy" id="137838"/>
    <lineage>
        <taxon>Bacteria</taxon>
        <taxon>Bacillati</taxon>
        <taxon>Bacillota</taxon>
        <taxon>Clostridia</taxon>
        <taxon>Eubacteriales</taxon>
        <taxon>Clostridiaceae</taxon>
        <taxon>Clostridium</taxon>
    </lineage>
</organism>
<dbReference type="EMBL" id="CAKJVE010000004">
    <property type="protein sequence ID" value="CAG9707218.1"/>
    <property type="molecule type" value="Genomic_DNA"/>
</dbReference>
<evidence type="ECO:0000259" key="16">
    <source>
        <dbReference type="PROSITE" id="PS50885"/>
    </source>
</evidence>
<dbReference type="Pfam" id="PF02518">
    <property type="entry name" value="HATPase_c"/>
    <property type="match status" value="1"/>
</dbReference>
<dbReference type="PROSITE" id="PS50885">
    <property type="entry name" value="HAMP"/>
    <property type="match status" value="1"/>
</dbReference>
<dbReference type="SMART" id="SM00387">
    <property type="entry name" value="HATPase_c"/>
    <property type="match status" value="1"/>
</dbReference>
<dbReference type="PANTHER" id="PTHR34220">
    <property type="entry name" value="SENSOR HISTIDINE KINASE YPDA"/>
    <property type="match status" value="1"/>
</dbReference>
<feature type="transmembrane region" description="Helical" evidence="14">
    <location>
        <begin position="303"/>
        <end position="323"/>
    </location>
</feature>
<dbReference type="PANTHER" id="PTHR34220:SF11">
    <property type="entry name" value="SENSOR PROTEIN KINASE HPTS"/>
    <property type="match status" value="1"/>
</dbReference>
<keyword evidence="21" id="KW-1185">Reference proteome</keyword>
<dbReference type="EMBL" id="UWJD01000002">
    <property type="protein sequence ID" value="VCT84844.1"/>
    <property type="molecule type" value="Genomic_DNA"/>
</dbReference>
<keyword evidence="13 14" id="KW-0472">Membrane</keyword>
<evidence type="ECO:0000313" key="19">
    <source>
        <dbReference type="EMBL" id="PEG31402.1"/>
    </source>
</evidence>
<dbReference type="Gene3D" id="3.30.450.20">
    <property type="entry name" value="PAS domain"/>
    <property type="match status" value="2"/>
</dbReference>
<dbReference type="InterPro" id="IPR036890">
    <property type="entry name" value="HATPase_C_sf"/>
</dbReference>
<evidence type="ECO:0000256" key="2">
    <source>
        <dbReference type="ARBA" id="ARBA00004651"/>
    </source>
</evidence>
<dbReference type="InterPro" id="IPR003660">
    <property type="entry name" value="HAMP_dom"/>
</dbReference>
<evidence type="ECO:0000259" key="15">
    <source>
        <dbReference type="PROSITE" id="PS50109"/>
    </source>
</evidence>
<evidence type="ECO:0000256" key="7">
    <source>
        <dbReference type="ARBA" id="ARBA00022692"/>
    </source>
</evidence>
<reference evidence="17" key="3">
    <citation type="submission" date="2021-10" db="EMBL/GenBank/DDBJ databases">
        <authorList>
            <person name="Mesa V."/>
        </authorList>
    </citation>
    <scope>NUCLEOTIDE SEQUENCE</scope>
    <source>
        <strain evidence="17">CC3_PB</strain>
    </source>
</reference>
<evidence type="ECO:0000313" key="18">
    <source>
        <dbReference type="EMBL" id="CAI3612231.1"/>
    </source>
</evidence>
<dbReference type="Gene3D" id="3.30.565.10">
    <property type="entry name" value="Histidine kinase-like ATPase, C-terminal domain"/>
    <property type="match status" value="1"/>
</dbReference>
<dbReference type="EMBL" id="PDCJ01000001">
    <property type="protein sequence ID" value="PEG31402.1"/>
    <property type="molecule type" value="Genomic_DNA"/>
</dbReference>
<dbReference type="Pfam" id="PF02743">
    <property type="entry name" value="dCache_1"/>
    <property type="match status" value="1"/>
</dbReference>
<feature type="domain" description="Histidine kinase" evidence="15">
    <location>
        <begin position="399"/>
        <end position="592"/>
    </location>
</feature>
<dbReference type="GO" id="GO:0005886">
    <property type="term" value="C:plasma membrane"/>
    <property type="evidence" value="ECO:0007669"/>
    <property type="project" value="UniProtKB-SubCell"/>
</dbReference>
<dbReference type="Pfam" id="PF06580">
    <property type="entry name" value="His_kinase"/>
    <property type="match status" value="1"/>
</dbReference>
<feature type="domain" description="HAMP" evidence="16">
    <location>
        <begin position="325"/>
        <end position="378"/>
    </location>
</feature>
<feature type="transmembrane region" description="Helical" evidence="14">
    <location>
        <begin position="20"/>
        <end position="42"/>
    </location>
</feature>
<reference evidence="19 21" key="1">
    <citation type="submission" date="2017-10" db="EMBL/GenBank/DDBJ databases">
        <title>Effective Description of Clostridium neonatale sp. nov. linked to necrotizing enterocolitis in neonates and a clarification of species assignable to the genus Clostridium (Prazmowski 1880) emend. Lawson and Rainey 2016.</title>
        <authorList>
            <person name="Bernard K."/>
            <person name="Burdz T."/>
            <person name="Wiebe D."/>
            <person name="Balcewich B."/>
            <person name="Alfa M."/>
            <person name="Bernier A.-M."/>
        </authorList>
    </citation>
    <scope>NUCLEOTIDE SEQUENCE [LARGE SCALE GENOMIC DNA]</scope>
    <source>
        <strain evidence="19 21">LCDC99A005</strain>
    </source>
</reference>
<dbReference type="InterPro" id="IPR003594">
    <property type="entry name" value="HATPase_dom"/>
</dbReference>
<keyword evidence="7 14" id="KW-0812">Transmembrane</keyword>
<evidence type="ECO:0000256" key="6">
    <source>
        <dbReference type="ARBA" id="ARBA00022679"/>
    </source>
</evidence>
<evidence type="ECO:0000313" key="17">
    <source>
        <dbReference type="EMBL" id="CAG9707218.1"/>
    </source>
</evidence>
<keyword evidence="5" id="KW-0597">Phosphoprotein</keyword>
<dbReference type="Pfam" id="PF00672">
    <property type="entry name" value="HAMP"/>
    <property type="match status" value="1"/>
</dbReference>
<dbReference type="InterPro" id="IPR050640">
    <property type="entry name" value="Bact_2-comp_sensor_kinase"/>
</dbReference>
<dbReference type="SUPFAM" id="SSF158472">
    <property type="entry name" value="HAMP domain-like"/>
    <property type="match status" value="1"/>
</dbReference>
<dbReference type="Proteomes" id="UP000220840">
    <property type="component" value="Unassembled WGS sequence"/>
</dbReference>
<dbReference type="GO" id="GO:0000155">
    <property type="term" value="F:phosphorelay sensor kinase activity"/>
    <property type="evidence" value="ECO:0007669"/>
    <property type="project" value="InterPro"/>
</dbReference>
<dbReference type="InterPro" id="IPR010559">
    <property type="entry name" value="Sig_transdc_His_kin_internal"/>
</dbReference>
<evidence type="ECO:0000256" key="8">
    <source>
        <dbReference type="ARBA" id="ARBA00022741"/>
    </source>
</evidence>
<dbReference type="CDD" id="cd18773">
    <property type="entry name" value="PDC1_HK_sensor"/>
    <property type="match status" value="1"/>
</dbReference>
<dbReference type="CDD" id="cd12912">
    <property type="entry name" value="PDC2_MCP_like"/>
    <property type="match status" value="1"/>
</dbReference>
<name>A0A2A7MHT9_9CLOT</name>
<evidence type="ECO:0000313" key="20">
    <source>
        <dbReference type="EMBL" id="VCT84844.1"/>
    </source>
</evidence>
<evidence type="ECO:0000256" key="13">
    <source>
        <dbReference type="ARBA" id="ARBA00023136"/>
    </source>
</evidence>
<dbReference type="Proteomes" id="UP000789738">
    <property type="component" value="Unassembled WGS sequence"/>
</dbReference>
<dbReference type="Gene3D" id="6.10.340.10">
    <property type="match status" value="1"/>
</dbReference>
<dbReference type="EC" id="2.7.13.3" evidence="3"/>
<proteinExistence type="predicted"/>
<evidence type="ECO:0000256" key="10">
    <source>
        <dbReference type="ARBA" id="ARBA00022840"/>
    </source>
</evidence>
<evidence type="ECO:0000313" key="21">
    <source>
        <dbReference type="Proteomes" id="UP000220840"/>
    </source>
</evidence>
<dbReference type="PROSITE" id="PS50109">
    <property type="entry name" value="HIS_KIN"/>
    <property type="match status" value="1"/>
</dbReference>
<keyword evidence="6 17" id="KW-0808">Transferase</keyword>
<accession>A0A2A7MHT9</accession>
<reference evidence="18" key="4">
    <citation type="submission" date="2022-10" db="EMBL/GenBank/DDBJ databases">
        <authorList>
            <person name="Aires J."/>
            <person name="Mesa V."/>
        </authorList>
    </citation>
    <scope>NUCLEOTIDE SEQUENCE</scope>
    <source>
        <strain evidence="18">Clostridium neonatale JD116</strain>
    </source>
</reference>
<dbReference type="Proteomes" id="UP001189143">
    <property type="component" value="Unassembled WGS sequence"/>
</dbReference>
<keyword evidence="10" id="KW-0067">ATP-binding</keyword>
<evidence type="ECO:0000256" key="9">
    <source>
        <dbReference type="ARBA" id="ARBA00022777"/>
    </source>
</evidence>
<keyword evidence="8" id="KW-0547">Nucleotide-binding</keyword>
<sequence length="598" mass="68831">MKRKMKTLQVFQYLNIRTSILLLFSTLIISALLLISFISLNYTEKIARNNSVDYTTKIIKQINNDIDSYIVSMDNISTLVAKNSAVQSYLFDDDSSVNYEINNKRILELFETVRETREDICNIAIIDKNDKYIINDGKDKLSEFVSLEDNGWYKNAVLRNGDTFVSSSHVQNVIKDNYKWVITLCRTLINPYTNEQEGVFFIDLNYNAISDLCEKNSLGKKGYVFIIDENGNIIYHPKQQLIYSGLMSEKIEKIMSSEENYFVTDVKGDSCVYTFSKSPKTGWTVVGVAYMDELIKNDKEMKAVYGIITSVILGLAMLISIVISKEITKPLQVLRDSMKEVEKGNFENVNIEVFNKNEIWSLSNSFNIMIAEIKKLMEQNIQEQKQKRKSELKALQSQINPHFLYNTLDSIIWMAEGNKTKEVVVMTSSLAKLLRQSISNEEEITTIEKEIDYVKSYLTIEKMRYKDKLEFKIDVQKSIYYVDIIKLVLQPIVENAIYHGIKYKEGKGMILIEGYDYDNDVEILVKDNGIGMNKDQLDSIFDSKKKNDKSNGVGVNNVQMRLQLSYGKEYGLVYESEPLKGTTVKIKIPKKGKSVYEE</sequence>
<evidence type="ECO:0000256" key="1">
    <source>
        <dbReference type="ARBA" id="ARBA00000085"/>
    </source>
</evidence>